<feature type="transmembrane region" description="Helical" evidence="3">
    <location>
        <begin position="168"/>
        <end position="183"/>
    </location>
</feature>
<feature type="transmembrane region" description="Helical" evidence="3">
    <location>
        <begin position="375"/>
        <end position="392"/>
    </location>
</feature>
<dbReference type="PROSITE" id="PS50088">
    <property type="entry name" value="ANK_REPEAT"/>
    <property type="match status" value="3"/>
</dbReference>
<keyword evidence="3" id="KW-0472">Membrane</keyword>
<reference evidence="5" key="1">
    <citation type="journal article" date="2015" name="Nature">
        <title>Complex archaea that bridge the gap between prokaryotes and eukaryotes.</title>
        <authorList>
            <person name="Spang A."/>
            <person name="Saw J.H."/>
            <person name="Jorgensen S.L."/>
            <person name="Zaremba-Niedzwiedzka K."/>
            <person name="Martijn J."/>
            <person name="Lind A.E."/>
            <person name="van Eijk R."/>
            <person name="Schleper C."/>
            <person name="Guy L."/>
            <person name="Ettema T.J."/>
        </authorList>
    </citation>
    <scope>NUCLEOTIDE SEQUENCE</scope>
</reference>
<dbReference type="Gene3D" id="1.25.40.20">
    <property type="entry name" value="Ankyrin repeat-containing domain"/>
    <property type="match status" value="1"/>
</dbReference>
<feature type="transmembrane region" description="Helical" evidence="3">
    <location>
        <begin position="21"/>
        <end position="39"/>
    </location>
</feature>
<feature type="transmembrane region" description="Helical" evidence="3">
    <location>
        <begin position="319"/>
        <end position="340"/>
    </location>
</feature>
<dbReference type="Pfam" id="PF12796">
    <property type="entry name" value="Ank_2"/>
    <property type="match status" value="1"/>
</dbReference>
<dbReference type="Gene3D" id="2.60.120.260">
    <property type="entry name" value="Galactose-binding domain-like"/>
    <property type="match status" value="1"/>
</dbReference>
<protein>
    <recommendedName>
        <fullName evidence="4">F5/8 type C domain-containing protein</fullName>
    </recommendedName>
</protein>
<evidence type="ECO:0000256" key="3">
    <source>
        <dbReference type="SAM" id="Phobius"/>
    </source>
</evidence>
<dbReference type="SMART" id="SM00248">
    <property type="entry name" value="ANK"/>
    <property type="match status" value="3"/>
</dbReference>
<dbReference type="PRINTS" id="PR01415">
    <property type="entry name" value="ANKYRIN"/>
</dbReference>
<keyword evidence="2" id="KW-0040">ANK repeat</keyword>
<organism evidence="5">
    <name type="scientific">marine sediment metagenome</name>
    <dbReference type="NCBI Taxonomy" id="412755"/>
    <lineage>
        <taxon>unclassified sequences</taxon>
        <taxon>metagenomes</taxon>
        <taxon>ecological metagenomes</taxon>
    </lineage>
</organism>
<dbReference type="InterPro" id="IPR036770">
    <property type="entry name" value="Ankyrin_rpt-contain_sf"/>
</dbReference>
<sequence length="768" mass="86453">MVEPELPPTSLAPSQAKQVTFLKAFLLVVLTYITAAILLDYSAHFVHPEIPHAYPTYFRNGPGPALGDLKLVFDMPAFSPVSRPRALTRLVEIYNGKLRIWLAHYFPPHPSFSLHWLFILILSPIFLYKLVRALTDNPLAPWIGLSIYFASIGTLGSVAMLFRPAKPLAIFMALVAYYVASQVRRIKKEQGRLSLPRYALLLGILLLAFNVDETTYFIYASIPVLFYDIFFVGKRKALALSLYLLPVVIFGMLVMYVFPYLFEHPAGGGIFNKSNVFNMMLSSNPNYSLSFKLYTFFHGGFFDGARNLLSSYMVPPGRFSRRTISAICIGVLIYLIFLIVQAPREKRGPMAAILLTFGLYLVFQILVIVPADQYYYGSMIVVYVAIVAAVLLSSGAKAIRRLNIALLVYFVVMSLADFPATNKGWLDHHADIYHERWFKNYTEDMPVRGTLTYDMVANAWRQRDDEDALLKLKSTYPALSYWLFYELQFMAGRTDDLMTWQSWQTATPGKPLHWAVRKNHTPALVTYLAQGADVHAIDRTGATALHEAARRGHRELAQLLLDHGADVNVRDPLGQTPLHKASSTGREEIMKLLVASGANTDIEDLAGMTPSQHYEDFRLLERARSLASAQADKPVLKLTYTSSGDYPEAGTEFPLGGVHDFWETSSLPAWIQTDLGDGGARTIRAYALATGLHGADATGRMPVSWELQASDDGETWNVIDTQADHGDWRINERRTYFVAKPGRYRYYRLLISAARESGIVRLYKLDLF</sequence>
<feature type="transmembrane region" description="Helical" evidence="3">
    <location>
        <begin position="352"/>
        <end position="369"/>
    </location>
</feature>
<keyword evidence="1" id="KW-0677">Repeat</keyword>
<evidence type="ECO:0000259" key="4">
    <source>
        <dbReference type="PROSITE" id="PS50022"/>
    </source>
</evidence>
<feature type="transmembrane region" description="Helical" evidence="3">
    <location>
        <begin position="142"/>
        <end position="162"/>
    </location>
</feature>
<dbReference type="PROSITE" id="PS50022">
    <property type="entry name" value="FA58C_3"/>
    <property type="match status" value="1"/>
</dbReference>
<dbReference type="InterPro" id="IPR008979">
    <property type="entry name" value="Galactose-bd-like_sf"/>
</dbReference>
<feature type="transmembrane region" description="Helical" evidence="3">
    <location>
        <begin position="112"/>
        <end position="130"/>
    </location>
</feature>
<feature type="domain" description="F5/8 type C" evidence="4">
    <location>
        <begin position="619"/>
        <end position="768"/>
    </location>
</feature>
<accession>A0A0F9W4U8</accession>
<feature type="transmembrane region" description="Helical" evidence="3">
    <location>
        <begin position="217"/>
        <end position="233"/>
    </location>
</feature>
<dbReference type="SUPFAM" id="SSF48403">
    <property type="entry name" value="Ankyrin repeat"/>
    <property type="match status" value="1"/>
</dbReference>
<evidence type="ECO:0000256" key="2">
    <source>
        <dbReference type="ARBA" id="ARBA00023043"/>
    </source>
</evidence>
<keyword evidence="3" id="KW-0812">Transmembrane</keyword>
<dbReference type="AlphaFoldDB" id="A0A0F9W4U8"/>
<dbReference type="SUPFAM" id="SSF49785">
    <property type="entry name" value="Galactose-binding domain-like"/>
    <property type="match status" value="1"/>
</dbReference>
<dbReference type="PANTHER" id="PTHR24171">
    <property type="entry name" value="ANKYRIN REPEAT DOMAIN-CONTAINING PROTEIN 39-RELATED"/>
    <property type="match status" value="1"/>
</dbReference>
<comment type="caution">
    <text evidence="5">The sequence shown here is derived from an EMBL/GenBank/DDBJ whole genome shotgun (WGS) entry which is preliminary data.</text>
</comment>
<keyword evidence="3" id="KW-1133">Transmembrane helix</keyword>
<evidence type="ECO:0000313" key="5">
    <source>
        <dbReference type="EMBL" id="KKO11350.1"/>
    </source>
</evidence>
<name>A0A0F9W4U8_9ZZZZ</name>
<feature type="transmembrane region" description="Helical" evidence="3">
    <location>
        <begin position="404"/>
        <end position="421"/>
    </location>
</feature>
<dbReference type="InterPro" id="IPR000421">
    <property type="entry name" value="FA58C"/>
</dbReference>
<dbReference type="PROSITE" id="PS50297">
    <property type="entry name" value="ANK_REP_REGION"/>
    <property type="match status" value="2"/>
</dbReference>
<dbReference type="EMBL" id="LAZR01000003">
    <property type="protein sequence ID" value="KKO11350.1"/>
    <property type="molecule type" value="Genomic_DNA"/>
</dbReference>
<proteinExistence type="predicted"/>
<feature type="transmembrane region" description="Helical" evidence="3">
    <location>
        <begin position="240"/>
        <end position="262"/>
    </location>
</feature>
<dbReference type="PANTHER" id="PTHR24171:SF9">
    <property type="entry name" value="ANKYRIN REPEAT DOMAIN-CONTAINING PROTEIN 39"/>
    <property type="match status" value="1"/>
</dbReference>
<dbReference type="InterPro" id="IPR002110">
    <property type="entry name" value="Ankyrin_rpt"/>
</dbReference>
<evidence type="ECO:0000256" key="1">
    <source>
        <dbReference type="ARBA" id="ARBA00022737"/>
    </source>
</evidence>
<feature type="transmembrane region" description="Helical" evidence="3">
    <location>
        <begin position="195"/>
        <end position="211"/>
    </location>
</feature>
<gene>
    <name evidence="5" type="ORF">LCGC14_0018310</name>
</gene>